<dbReference type="SUPFAM" id="SSF54928">
    <property type="entry name" value="RNA-binding domain, RBD"/>
    <property type="match status" value="1"/>
</dbReference>
<organism evidence="4 5">
    <name type="scientific">Angomonas deanei</name>
    <dbReference type="NCBI Taxonomy" id="59799"/>
    <lineage>
        <taxon>Eukaryota</taxon>
        <taxon>Discoba</taxon>
        <taxon>Euglenozoa</taxon>
        <taxon>Kinetoplastea</taxon>
        <taxon>Metakinetoplastina</taxon>
        <taxon>Trypanosomatida</taxon>
        <taxon>Trypanosomatidae</taxon>
        <taxon>Strigomonadinae</taxon>
        <taxon>Angomonas</taxon>
    </lineage>
</organism>
<dbReference type="CDD" id="cd00590">
    <property type="entry name" value="RRM_SF"/>
    <property type="match status" value="1"/>
</dbReference>
<evidence type="ECO:0000256" key="2">
    <source>
        <dbReference type="SAM" id="MobiDB-lite"/>
    </source>
</evidence>
<feature type="compositionally biased region" description="Basic and acidic residues" evidence="2">
    <location>
        <begin position="145"/>
        <end position="174"/>
    </location>
</feature>
<dbReference type="InterPro" id="IPR035979">
    <property type="entry name" value="RBD_domain_sf"/>
</dbReference>
<dbReference type="GO" id="GO:0006396">
    <property type="term" value="P:RNA processing"/>
    <property type="evidence" value="ECO:0007669"/>
    <property type="project" value="InterPro"/>
</dbReference>
<name>A0A7G2CAS3_9TRYP</name>
<dbReference type="GO" id="GO:0005634">
    <property type="term" value="C:nucleus"/>
    <property type="evidence" value="ECO:0007669"/>
    <property type="project" value="InterPro"/>
</dbReference>
<dbReference type="GO" id="GO:0003723">
    <property type="term" value="F:RNA binding"/>
    <property type="evidence" value="ECO:0007669"/>
    <property type="project" value="UniProtKB-UniRule"/>
</dbReference>
<dbReference type="InterPro" id="IPR012677">
    <property type="entry name" value="Nucleotide-bd_a/b_plait_sf"/>
</dbReference>
<evidence type="ECO:0000259" key="3">
    <source>
        <dbReference type="PROSITE" id="PS50102"/>
    </source>
</evidence>
<dbReference type="GO" id="GO:0005737">
    <property type="term" value="C:cytoplasm"/>
    <property type="evidence" value="ECO:0007669"/>
    <property type="project" value="InterPro"/>
</dbReference>
<keyword evidence="5" id="KW-1185">Reference proteome</keyword>
<reference evidence="4 5" key="1">
    <citation type="submission" date="2020-08" db="EMBL/GenBank/DDBJ databases">
        <authorList>
            <person name="Newling K."/>
            <person name="Davey J."/>
            <person name="Forrester S."/>
        </authorList>
    </citation>
    <scope>NUCLEOTIDE SEQUENCE [LARGE SCALE GENOMIC DNA]</scope>
    <source>
        <strain evidence="5">Crithidia deanei Carvalho (ATCC PRA-265)</strain>
    </source>
</reference>
<protein>
    <submittedName>
        <fullName evidence="4">RNA recognition motif. (A.k.a. RRM, RBD, or RNP domain), putative</fullName>
    </submittedName>
</protein>
<dbReference type="Pfam" id="PF00076">
    <property type="entry name" value="RRM_1"/>
    <property type="match status" value="1"/>
</dbReference>
<dbReference type="InterPro" id="IPR000504">
    <property type="entry name" value="RRM_dom"/>
</dbReference>
<feature type="domain" description="RRM" evidence="3">
    <location>
        <begin position="49"/>
        <end position="132"/>
    </location>
</feature>
<sequence length="174" mass="19598">MEGGDENQSSVSLTLQPLRRVRRSRVQYEKLQRPANIQPGEVTPSIEGWTLILSNLDEDTTEMDINDLLCSFDPSDYLGNIIDIRVLLDAKAKCLGFALVELEGEEGFRRALNELNGKELLSKPIKVGPAFLADKDEPIEEEEKEGVTGEKRAHEEGESAEVEEKRTREDQIEE</sequence>
<evidence type="ECO:0000313" key="5">
    <source>
        <dbReference type="Proteomes" id="UP000515908"/>
    </source>
</evidence>
<dbReference type="SMART" id="SM00360">
    <property type="entry name" value="RRM"/>
    <property type="match status" value="1"/>
</dbReference>
<evidence type="ECO:0000256" key="1">
    <source>
        <dbReference type="PROSITE-ProRule" id="PRU00176"/>
    </source>
</evidence>
<keyword evidence="1" id="KW-0694">RNA-binding</keyword>
<accession>A0A7G2CAS3</accession>
<dbReference type="InterPro" id="IPR008111">
    <property type="entry name" value="RNA-bd_8"/>
</dbReference>
<dbReference type="Gene3D" id="3.30.70.330">
    <property type="match status" value="1"/>
</dbReference>
<feature type="region of interest" description="Disordered" evidence="2">
    <location>
        <begin position="131"/>
        <end position="174"/>
    </location>
</feature>
<dbReference type="Proteomes" id="UP000515908">
    <property type="component" value="Chromosome 05"/>
</dbReference>
<dbReference type="VEuPathDB" id="TriTrypDB:ADEAN_000331100"/>
<dbReference type="EMBL" id="LR877149">
    <property type="protein sequence ID" value="CAD2215853.1"/>
    <property type="molecule type" value="Genomic_DNA"/>
</dbReference>
<evidence type="ECO:0000313" key="4">
    <source>
        <dbReference type="EMBL" id="CAD2215853.1"/>
    </source>
</evidence>
<gene>
    <name evidence="4" type="ORF">ADEAN_000331100</name>
</gene>
<proteinExistence type="predicted"/>
<dbReference type="PANTHER" id="PTHR45894">
    <property type="entry name" value="RNA-BINDING PROTEIN 8A"/>
    <property type="match status" value="1"/>
</dbReference>
<dbReference type="PROSITE" id="PS50102">
    <property type="entry name" value="RRM"/>
    <property type="match status" value="1"/>
</dbReference>
<dbReference type="OrthoDB" id="15688at2759"/>
<dbReference type="AlphaFoldDB" id="A0A7G2CAS3"/>